<sequence>MIQDISAIAPTQARGQGKLRRFATVLAFAAGCLVLASANAQTPATQLADSARGVAAGSDPIPGPRNCFWSRGPASADPYINIAYPDAGTFYWAATFSVPEGATLAVEGDFPHSRYMSLISYDGAGVPVESVADYLLKPVPGASNPFLPGADRNAKARRYSLAIADSAPPANQTVGMNQTGQQRATLHAPKYGAGQQVILYRIYARDKGTDETGGAGLPVPVLTLADGKVLRGDAACPALRTKQPLQLDAAALAVPMEKYHELLAAAREVGNAKHEPAFPATNPPTWYIQYDRDYLYSLYTGKPLANPKKSTGGFYPNLDNQYIRTIVSRKLGKVFVIRGKAPTTPRTYNGDASMGSGDLRYWSMCSNQGFANTRVNACAYDEHIPVGPDGFYTIVVSRKEDRPRNAINACGIAWLPMADDGDGAADADVTVVQLRHMLGTSSFPHAIQAIEKPGDERKVMGDYYPQGRYMSTSAFEIALPCMPGKN</sequence>
<reference evidence="2 3" key="1">
    <citation type="journal article" date="2012" name="J. Bacteriol.">
        <title>De Novo Genome Project of Cupriavidus basilensis OR16.</title>
        <authorList>
            <person name="Cserhati M."/>
            <person name="Kriszt B."/>
            <person name="Szoboszlay S."/>
            <person name="Toth A."/>
            <person name="Szabo I."/>
            <person name="Tancsics A."/>
            <person name="Nagy I."/>
            <person name="Horvath B."/>
            <person name="Nagy I."/>
            <person name="Kukolya J."/>
        </authorList>
    </citation>
    <scope>NUCLEOTIDE SEQUENCE [LARGE SCALE GENOMIC DNA]</scope>
    <source>
        <strain evidence="2 3">OR16</strain>
    </source>
</reference>
<keyword evidence="1" id="KW-0732">Signal</keyword>
<dbReference type="Proteomes" id="UP000005808">
    <property type="component" value="Unassembled WGS sequence"/>
</dbReference>
<evidence type="ECO:0000313" key="2">
    <source>
        <dbReference type="EMBL" id="EHP42695.1"/>
    </source>
</evidence>
<gene>
    <name evidence="2" type="ORF">OR16_12700</name>
</gene>
<comment type="caution">
    <text evidence="2">The sequence shown here is derived from an EMBL/GenBank/DDBJ whole genome shotgun (WGS) entry which is preliminary data.</text>
</comment>
<feature type="chain" id="PRO_5003553178" evidence="1">
    <location>
        <begin position="41"/>
        <end position="486"/>
    </location>
</feature>
<proteinExistence type="predicted"/>
<dbReference type="AlphaFoldDB" id="H1S456"/>
<feature type="signal peptide" evidence="1">
    <location>
        <begin position="1"/>
        <end position="40"/>
    </location>
</feature>
<protein>
    <submittedName>
        <fullName evidence="2">Uncharacterized protein</fullName>
    </submittedName>
</protein>
<evidence type="ECO:0000313" key="3">
    <source>
        <dbReference type="Proteomes" id="UP000005808"/>
    </source>
</evidence>
<dbReference type="EMBL" id="AHJE01000029">
    <property type="protein sequence ID" value="EHP42695.1"/>
    <property type="molecule type" value="Genomic_DNA"/>
</dbReference>
<evidence type="ECO:0000256" key="1">
    <source>
        <dbReference type="SAM" id="SignalP"/>
    </source>
</evidence>
<organism evidence="2 3">
    <name type="scientific">Cupriavidus basilensis OR16</name>
    <dbReference type="NCBI Taxonomy" id="1127483"/>
    <lineage>
        <taxon>Bacteria</taxon>
        <taxon>Pseudomonadati</taxon>
        <taxon>Pseudomonadota</taxon>
        <taxon>Betaproteobacteria</taxon>
        <taxon>Burkholderiales</taxon>
        <taxon>Burkholderiaceae</taxon>
        <taxon>Cupriavidus</taxon>
    </lineage>
</organism>
<dbReference type="PATRIC" id="fig|1127483.3.peg.2547"/>
<name>H1S456_9BURK</name>
<accession>H1S456</accession>